<gene>
    <name evidence="5 8" type="primary">prmC</name>
    <name evidence="8" type="ORF">GRI35_00740</name>
</gene>
<dbReference type="AlphaFoldDB" id="A0A844Z2J4"/>
<keyword evidence="3 5" id="KW-0949">S-adenosyl-L-methionine</keyword>
<dbReference type="InterPro" id="IPR002052">
    <property type="entry name" value="DNA_methylase_N6_adenine_CS"/>
</dbReference>
<comment type="caution">
    <text evidence="8">The sequence shown here is derived from an EMBL/GenBank/DDBJ whole genome shotgun (WGS) entry which is preliminary data.</text>
</comment>
<dbReference type="GO" id="GO:0102559">
    <property type="term" value="F:peptide chain release factor N(5)-glutamine methyltransferase activity"/>
    <property type="evidence" value="ECO:0007669"/>
    <property type="project" value="UniProtKB-EC"/>
</dbReference>
<feature type="binding site" evidence="5">
    <location>
        <position position="137"/>
    </location>
    <ligand>
        <name>S-adenosyl-L-methionine</name>
        <dbReference type="ChEBI" id="CHEBI:59789"/>
    </ligand>
</feature>
<evidence type="ECO:0000259" key="7">
    <source>
        <dbReference type="Pfam" id="PF17827"/>
    </source>
</evidence>
<dbReference type="Pfam" id="PF17827">
    <property type="entry name" value="PrmC_N"/>
    <property type="match status" value="1"/>
</dbReference>
<dbReference type="HAMAP" id="MF_02126">
    <property type="entry name" value="RF_methyltr_PrmC"/>
    <property type="match status" value="1"/>
</dbReference>
<dbReference type="InterPro" id="IPR050320">
    <property type="entry name" value="N5-glutamine_MTase"/>
</dbReference>
<dbReference type="CDD" id="cd02440">
    <property type="entry name" value="AdoMet_MTases"/>
    <property type="match status" value="1"/>
</dbReference>
<keyword evidence="9" id="KW-1185">Reference proteome</keyword>
<dbReference type="SUPFAM" id="SSF53335">
    <property type="entry name" value="S-adenosyl-L-methionine-dependent methyltransferases"/>
    <property type="match status" value="1"/>
</dbReference>
<dbReference type="Proteomes" id="UP000460290">
    <property type="component" value="Unassembled WGS sequence"/>
</dbReference>
<evidence type="ECO:0000256" key="2">
    <source>
        <dbReference type="ARBA" id="ARBA00022679"/>
    </source>
</evidence>
<dbReference type="NCBIfam" id="TIGR03534">
    <property type="entry name" value="RF_mod_PrmC"/>
    <property type="match status" value="1"/>
</dbReference>
<dbReference type="PANTHER" id="PTHR18895:SF74">
    <property type="entry name" value="MTRF1L RELEASE FACTOR GLUTAMINE METHYLTRANSFERASE"/>
    <property type="match status" value="1"/>
</dbReference>
<name>A0A844Z2J4_9SPHN</name>
<dbReference type="InterPro" id="IPR029063">
    <property type="entry name" value="SAM-dependent_MTases_sf"/>
</dbReference>
<dbReference type="OrthoDB" id="9800643at2"/>
<protein>
    <recommendedName>
        <fullName evidence="5">Release factor glutamine methyltransferase</fullName>
        <shortName evidence="5">RF MTase</shortName>
        <ecNumber evidence="5">2.1.1.297</ecNumber>
    </recommendedName>
    <alternativeName>
        <fullName evidence="5">N5-glutamine methyltransferase PrmC</fullName>
    </alternativeName>
    <alternativeName>
        <fullName evidence="5">Protein-(glutamine-N5) MTase PrmC</fullName>
    </alternativeName>
    <alternativeName>
        <fullName evidence="5">Protein-glutamine N-methyltransferase PrmC</fullName>
    </alternativeName>
</protein>
<dbReference type="EMBL" id="WTYZ01000001">
    <property type="protein sequence ID" value="MXO81898.1"/>
    <property type="molecule type" value="Genomic_DNA"/>
</dbReference>
<organism evidence="8 9">
    <name type="scientific">Pontixanthobacter aestiaquae</name>
    <dbReference type="NCBI Taxonomy" id="1509367"/>
    <lineage>
        <taxon>Bacteria</taxon>
        <taxon>Pseudomonadati</taxon>
        <taxon>Pseudomonadota</taxon>
        <taxon>Alphaproteobacteria</taxon>
        <taxon>Sphingomonadales</taxon>
        <taxon>Erythrobacteraceae</taxon>
        <taxon>Pontixanthobacter</taxon>
    </lineage>
</organism>
<keyword evidence="2 5" id="KW-0808">Transferase</keyword>
<dbReference type="InterPro" id="IPR004556">
    <property type="entry name" value="HemK-like"/>
</dbReference>
<feature type="domain" description="Methyltransferase small" evidence="6">
    <location>
        <begin position="106"/>
        <end position="192"/>
    </location>
</feature>
<sequence>MTVAVALRDAAKLLAETSGTARLDAELLMAEALDMSRSDMLLRAGDLEVPPHFERLVERRQRHEPIAHILGHQEFYGREFLVTPDVLIPRGDSETIVDAALSHCPDDARILDLGTGSGALLLTLLAEKPNASGTGIDASLGAMAVAASNAARLGVSDRVHILHRNWSEAGWRDGLGQFDLIVANPPYVEEDADLEPDVRDYEPARALFAGKDGLDDYRIIIPQLRALLAKTGIAVLEVGHTQAAAVTEIASKEGFSVELHHDLAHRPRALLLR</sequence>
<dbReference type="EC" id="2.1.1.297" evidence="5"/>
<dbReference type="GO" id="GO:0003676">
    <property type="term" value="F:nucleic acid binding"/>
    <property type="evidence" value="ECO:0007669"/>
    <property type="project" value="InterPro"/>
</dbReference>
<dbReference type="PROSITE" id="PS00092">
    <property type="entry name" value="N6_MTASE"/>
    <property type="match status" value="1"/>
</dbReference>
<dbReference type="Gene3D" id="1.10.8.10">
    <property type="entry name" value="DNA helicase RuvA subunit, C-terminal domain"/>
    <property type="match status" value="1"/>
</dbReference>
<dbReference type="GO" id="GO:0032259">
    <property type="term" value="P:methylation"/>
    <property type="evidence" value="ECO:0007669"/>
    <property type="project" value="UniProtKB-KW"/>
</dbReference>
<comment type="catalytic activity">
    <reaction evidence="4 5">
        <text>L-glutaminyl-[peptide chain release factor] + S-adenosyl-L-methionine = N(5)-methyl-L-glutaminyl-[peptide chain release factor] + S-adenosyl-L-homocysteine + H(+)</text>
        <dbReference type="Rhea" id="RHEA:42896"/>
        <dbReference type="Rhea" id="RHEA-COMP:10271"/>
        <dbReference type="Rhea" id="RHEA-COMP:10272"/>
        <dbReference type="ChEBI" id="CHEBI:15378"/>
        <dbReference type="ChEBI" id="CHEBI:30011"/>
        <dbReference type="ChEBI" id="CHEBI:57856"/>
        <dbReference type="ChEBI" id="CHEBI:59789"/>
        <dbReference type="ChEBI" id="CHEBI:61891"/>
        <dbReference type="EC" id="2.1.1.297"/>
    </reaction>
</comment>
<proteinExistence type="inferred from homology"/>
<dbReference type="PANTHER" id="PTHR18895">
    <property type="entry name" value="HEMK METHYLTRANSFERASE"/>
    <property type="match status" value="1"/>
</dbReference>
<dbReference type="Pfam" id="PF05175">
    <property type="entry name" value="MTS"/>
    <property type="match status" value="1"/>
</dbReference>
<dbReference type="InterPro" id="IPR040758">
    <property type="entry name" value="PrmC_N"/>
</dbReference>
<feature type="binding site" evidence="5">
    <location>
        <position position="184"/>
    </location>
    <ligand>
        <name>S-adenosyl-L-methionine</name>
        <dbReference type="ChEBI" id="CHEBI:59789"/>
    </ligand>
</feature>
<evidence type="ECO:0000259" key="6">
    <source>
        <dbReference type="Pfam" id="PF05175"/>
    </source>
</evidence>
<accession>A0A844Z2J4</accession>
<comment type="similarity">
    <text evidence="5">Belongs to the protein N5-glutamine methyltransferase family. PrmC subfamily.</text>
</comment>
<evidence type="ECO:0000256" key="3">
    <source>
        <dbReference type="ARBA" id="ARBA00022691"/>
    </source>
</evidence>
<evidence type="ECO:0000313" key="9">
    <source>
        <dbReference type="Proteomes" id="UP000460290"/>
    </source>
</evidence>
<dbReference type="InterPro" id="IPR007848">
    <property type="entry name" value="Small_mtfrase_dom"/>
</dbReference>
<comment type="function">
    <text evidence="5">Methylates the class 1 translation termination release factors RF1/PrfA and RF2/PrfB on the glutamine residue of the universally conserved GGQ motif.</text>
</comment>
<feature type="binding site" evidence="5">
    <location>
        <position position="166"/>
    </location>
    <ligand>
        <name>S-adenosyl-L-methionine</name>
        <dbReference type="ChEBI" id="CHEBI:59789"/>
    </ligand>
</feature>
<dbReference type="InterPro" id="IPR019874">
    <property type="entry name" value="RF_methyltr_PrmC"/>
</dbReference>
<evidence type="ECO:0000256" key="4">
    <source>
        <dbReference type="ARBA" id="ARBA00048391"/>
    </source>
</evidence>
<feature type="domain" description="Release factor glutamine methyltransferase N-terminal" evidence="7">
    <location>
        <begin position="6"/>
        <end position="71"/>
    </location>
</feature>
<dbReference type="RefSeq" id="WP_160612254.1">
    <property type="nucleotide sequence ID" value="NZ_JAUFQM010000001.1"/>
</dbReference>
<dbReference type="Gene3D" id="3.40.50.150">
    <property type="entry name" value="Vaccinia Virus protein VP39"/>
    <property type="match status" value="1"/>
</dbReference>
<feature type="binding site" evidence="5">
    <location>
        <begin position="184"/>
        <end position="187"/>
    </location>
    <ligand>
        <name>substrate</name>
    </ligand>
</feature>
<keyword evidence="1 5" id="KW-0489">Methyltransferase</keyword>
<feature type="binding site" evidence="5">
    <location>
        <begin position="114"/>
        <end position="118"/>
    </location>
    <ligand>
        <name>S-adenosyl-L-methionine</name>
        <dbReference type="ChEBI" id="CHEBI:59789"/>
    </ligand>
</feature>
<reference evidence="8 9" key="1">
    <citation type="submission" date="2019-12" db="EMBL/GenBank/DDBJ databases">
        <title>Genomic-based taxomic classification of the family Erythrobacteraceae.</title>
        <authorList>
            <person name="Xu L."/>
        </authorList>
    </citation>
    <scope>NUCLEOTIDE SEQUENCE [LARGE SCALE GENOMIC DNA]</scope>
    <source>
        <strain evidence="8 9">KCTC 42006</strain>
    </source>
</reference>
<evidence type="ECO:0000256" key="5">
    <source>
        <dbReference type="HAMAP-Rule" id="MF_02126"/>
    </source>
</evidence>
<evidence type="ECO:0000256" key="1">
    <source>
        <dbReference type="ARBA" id="ARBA00022603"/>
    </source>
</evidence>
<evidence type="ECO:0000313" key="8">
    <source>
        <dbReference type="EMBL" id="MXO81898.1"/>
    </source>
</evidence>
<dbReference type="NCBIfam" id="TIGR00536">
    <property type="entry name" value="hemK_fam"/>
    <property type="match status" value="1"/>
</dbReference>